<proteinExistence type="predicted"/>
<dbReference type="Proteomes" id="UP000501690">
    <property type="component" value="Linkage Group LG4"/>
</dbReference>
<sequence length="125" mass="13885">MLYELYDCDECVNDDVLLFGCEHVTVAGKAVTESVNLAQARVTRLGETCRGKPRVSRTLAQAEDTDFERGLVSLRREPLAYARRSEGLECCCGLAQARDLTVGRKVVSLRQARTRLSEPARASQH</sequence>
<dbReference type="EMBL" id="CP039348">
    <property type="protein sequence ID" value="QCD89790.1"/>
    <property type="molecule type" value="Genomic_DNA"/>
</dbReference>
<evidence type="ECO:0000313" key="1">
    <source>
        <dbReference type="EMBL" id="QCD89789.1"/>
    </source>
</evidence>
<dbReference type="EMBL" id="CP039348">
    <property type="protein sequence ID" value="QCD89789.1"/>
    <property type="molecule type" value="Genomic_DNA"/>
</dbReference>
<evidence type="ECO:0000313" key="2">
    <source>
        <dbReference type="EMBL" id="QCD89790.1"/>
    </source>
</evidence>
<accession>A0A4D6LLW9</accession>
<reference evidence="1 3" key="1">
    <citation type="submission" date="2019-04" db="EMBL/GenBank/DDBJ databases">
        <title>An improved genome assembly and genetic linkage map for asparagus bean, Vigna unguiculata ssp. sesquipedialis.</title>
        <authorList>
            <person name="Xia Q."/>
            <person name="Zhang R."/>
            <person name="Dong Y."/>
        </authorList>
    </citation>
    <scope>NUCLEOTIDE SEQUENCE [LARGE SCALE GENOMIC DNA]</scope>
    <source>
        <tissue evidence="1">Leaf</tissue>
    </source>
</reference>
<name>A0A4D6LLW9_VIGUN</name>
<keyword evidence="3" id="KW-1185">Reference proteome</keyword>
<dbReference type="AlphaFoldDB" id="A0A4D6LLW9"/>
<gene>
    <name evidence="1" type="ORF">DEO72_LG4g738</name>
    <name evidence="2" type="ORF">DEO72_LG4g739</name>
</gene>
<evidence type="ECO:0000313" key="3">
    <source>
        <dbReference type="Proteomes" id="UP000501690"/>
    </source>
</evidence>
<organism evidence="1 3">
    <name type="scientific">Vigna unguiculata</name>
    <name type="common">Cowpea</name>
    <dbReference type="NCBI Taxonomy" id="3917"/>
    <lineage>
        <taxon>Eukaryota</taxon>
        <taxon>Viridiplantae</taxon>
        <taxon>Streptophyta</taxon>
        <taxon>Embryophyta</taxon>
        <taxon>Tracheophyta</taxon>
        <taxon>Spermatophyta</taxon>
        <taxon>Magnoliopsida</taxon>
        <taxon>eudicotyledons</taxon>
        <taxon>Gunneridae</taxon>
        <taxon>Pentapetalae</taxon>
        <taxon>rosids</taxon>
        <taxon>fabids</taxon>
        <taxon>Fabales</taxon>
        <taxon>Fabaceae</taxon>
        <taxon>Papilionoideae</taxon>
        <taxon>50 kb inversion clade</taxon>
        <taxon>NPAAA clade</taxon>
        <taxon>indigoferoid/millettioid clade</taxon>
        <taxon>Phaseoleae</taxon>
        <taxon>Vigna</taxon>
    </lineage>
</organism>
<protein>
    <submittedName>
        <fullName evidence="1">Uncharacterized protein</fullName>
    </submittedName>
</protein>